<evidence type="ECO:0000256" key="2">
    <source>
        <dbReference type="ARBA" id="ARBA00009749"/>
    </source>
</evidence>
<evidence type="ECO:0000256" key="4">
    <source>
        <dbReference type="ARBA" id="ARBA00022692"/>
    </source>
</evidence>
<comment type="subcellular location">
    <subcellularLocation>
        <location evidence="8">Cell membrane</location>
        <topology evidence="8">Multi-pass membrane protein</topology>
    </subcellularLocation>
    <subcellularLocation>
        <location evidence="1">Membrane</location>
        <topology evidence="1">Multi-pass membrane protein</topology>
    </subcellularLocation>
</comment>
<feature type="transmembrane region" description="Helical" evidence="8">
    <location>
        <begin position="393"/>
        <end position="415"/>
    </location>
</feature>
<evidence type="ECO:0000256" key="7">
    <source>
        <dbReference type="ARBA" id="ARBA00023136"/>
    </source>
</evidence>
<evidence type="ECO:0000313" key="9">
    <source>
        <dbReference type="EMBL" id="ORA67713.1"/>
    </source>
</evidence>
<dbReference type="Gene3D" id="1.10.357.20">
    <property type="entry name" value="SLC41 divalent cation transporters, integral membrane domain"/>
    <property type="match status" value="1"/>
</dbReference>
<comment type="similarity">
    <text evidence="2 8">Belongs to the SLC41A transporter family.</text>
</comment>
<feature type="transmembrane region" description="Helical" evidence="8">
    <location>
        <begin position="318"/>
        <end position="345"/>
    </location>
</feature>
<evidence type="ECO:0000256" key="8">
    <source>
        <dbReference type="RuleBase" id="RU362011"/>
    </source>
</evidence>
<dbReference type="Pfam" id="PF03448">
    <property type="entry name" value="MgtE_N"/>
    <property type="match status" value="1"/>
</dbReference>
<dbReference type="PANTHER" id="PTHR41394:SF8">
    <property type="entry name" value="MAGNESIUM TRANSPORTER MGTE"/>
    <property type="match status" value="1"/>
</dbReference>
<comment type="caution">
    <text evidence="9">The sequence shown here is derived from an EMBL/GenBank/DDBJ whole genome shotgun (WGS) entry which is preliminary data.</text>
</comment>
<comment type="function">
    <text evidence="8">Acts as a magnesium transporter.</text>
</comment>
<dbReference type="STRING" id="444597.BST26_15525"/>
<dbReference type="Gene3D" id="3.10.580.10">
    <property type="entry name" value="CBS-domain"/>
    <property type="match status" value="1"/>
</dbReference>
<dbReference type="SUPFAM" id="SSF161093">
    <property type="entry name" value="MgtE membrane domain-like"/>
    <property type="match status" value="1"/>
</dbReference>
<dbReference type="CDD" id="cd04606">
    <property type="entry name" value="CBS_pair_Mg_transporter"/>
    <property type="match status" value="1"/>
</dbReference>
<dbReference type="InterPro" id="IPR046342">
    <property type="entry name" value="CBS_dom_sf"/>
</dbReference>
<keyword evidence="10" id="KW-1185">Reference proteome</keyword>
<protein>
    <recommendedName>
        <fullName evidence="8">Magnesium transporter MgtE</fullName>
    </recommendedName>
</protein>
<feature type="transmembrane region" description="Helical" evidence="8">
    <location>
        <begin position="366"/>
        <end position="387"/>
    </location>
</feature>
<keyword evidence="7 8" id="KW-0472">Membrane</keyword>
<evidence type="ECO:0000256" key="6">
    <source>
        <dbReference type="ARBA" id="ARBA00022989"/>
    </source>
</evidence>
<keyword evidence="5 8" id="KW-0460">Magnesium</keyword>
<keyword evidence="8" id="KW-0479">Metal-binding</keyword>
<organism evidence="9 10">
    <name type="scientific">Mycolicibacterium insubricum</name>
    <dbReference type="NCBI Taxonomy" id="444597"/>
    <lineage>
        <taxon>Bacteria</taxon>
        <taxon>Bacillati</taxon>
        <taxon>Actinomycetota</taxon>
        <taxon>Actinomycetes</taxon>
        <taxon>Mycobacteriales</taxon>
        <taxon>Mycobacteriaceae</taxon>
        <taxon>Mycolicibacterium</taxon>
    </lineage>
</organism>
<dbReference type="GO" id="GO:0046872">
    <property type="term" value="F:metal ion binding"/>
    <property type="evidence" value="ECO:0007669"/>
    <property type="project" value="UniProtKB-KW"/>
</dbReference>
<accession>A0A1X0D5R7</accession>
<dbReference type="Pfam" id="PF00571">
    <property type="entry name" value="CBS"/>
    <property type="match status" value="1"/>
</dbReference>
<dbReference type="AlphaFoldDB" id="A0A1X0D5R7"/>
<dbReference type="EMBL" id="MVHS01000041">
    <property type="protein sequence ID" value="ORA67713.1"/>
    <property type="molecule type" value="Genomic_DNA"/>
</dbReference>
<comment type="caution">
    <text evidence="8">Lacks conserved residue(s) required for the propagation of feature annotation.</text>
</comment>
<keyword evidence="8" id="KW-1003">Cell membrane</keyword>
<reference evidence="9 10" key="1">
    <citation type="submission" date="2016-12" db="EMBL/GenBank/DDBJ databases">
        <title>The new phylogeny of genus Mycobacterium.</title>
        <authorList>
            <person name="Tortoli E."/>
            <person name="Trovato A."/>
            <person name="Cirillo D.M."/>
        </authorList>
    </citation>
    <scope>NUCLEOTIDE SEQUENCE [LARGE SCALE GENOMIC DNA]</scope>
    <source>
        <strain evidence="9 10">DSM 45130</strain>
    </source>
</reference>
<sequence length="460" mass="49252">MDPIIKLVLVPDLSTVVGTADPERVTYWLREVALPGDRSRALARLSADELTALARFAATDDAVELLDSVDDELAARFLRAAEADDAVRLLDALDSDRVADILRELKGAPRQRILDLLPAQRADRIRGLLSWPQDSAAAHMVPEMLTVSPGVTVAEAIAMVRAEANALRTDARTGAYVFIVDDDARLGGVVGFRDLVLAEPETPVDALADTDVRTVNALDDAEDAARALDAYDLVAVPVIDEHGRLLGIVTEDDAADIAEEEATEDAERQGGSSPLDVPYLRASPLLLWRKRIVWLLLLFVAEAYTGTVLRAFEDEMEAVVALAFFIPLLIGTGGNTGTQITTTLVRAMATGQVRLRDVPAVLVKELSTGSMVALTMALAAVIRAWTLGVGPEITLTVALTVAAIVMWSSLISSILPPLLKKIRIDPALVSAPLIATIVDGTGLIIYFLIAHATLSQLQGL</sequence>
<name>A0A1X0D5R7_9MYCO</name>
<evidence type="ECO:0000313" key="10">
    <source>
        <dbReference type="Proteomes" id="UP000192801"/>
    </source>
</evidence>
<dbReference type="RefSeq" id="WP_083032166.1">
    <property type="nucleotide sequence ID" value="NZ_AP022618.1"/>
</dbReference>
<dbReference type="SMART" id="SM00116">
    <property type="entry name" value="CBS"/>
    <property type="match status" value="2"/>
</dbReference>
<feature type="transmembrane region" description="Helical" evidence="8">
    <location>
        <begin position="427"/>
        <end position="449"/>
    </location>
</feature>
<dbReference type="Gene3D" id="1.25.60.10">
    <property type="entry name" value="MgtE N-terminal domain-like"/>
    <property type="match status" value="1"/>
</dbReference>
<dbReference type="GO" id="GO:0015095">
    <property type="term" value="F:magnesium ion transmembrane transporter activity"/>
    <property type="evidence" value="ECO:0007669"/>
    <property type="project" value="UniProtKB-UniRule"/>
</dbReference>
<evidence type="ECO:0000256" key="3">
    <source>
        <dbReference type="ARBA" id="ARBA00022448"/>
    </source>
</evidence>
<keyword evidence="6 8" id="KW-1133">Transmembrane helix</keyword>
<comment type="subunit">
    <text evidence="8">Homodimer.</text>
</comment>
<proteinExistence type="inferred from homology"/>
<evidence type="ECO:0000256" key="1">
    <source>
        <dbReference type="ARBA" id="ARBA00004141"/>
    </source>
</evidence>
<dbReference type="InterPro" id="IPR036739">
    <property type="entry name" value="SLC41_membr_dom_sf"/>
</dbReference>
<dbReference type="InterPro" id="IPR006667">
    <property type="entry name" value="SLC41_membr_dom"/>
</dbReference>
<dbReference type="InterPro" id="IPR006668">
    <property type="entry name" value="Mg_transptr_MgtE_intracell_dom"/>
</dbReference>
<dbReference type="InterPro" id="IPR000644">
    <property type="entry name" value="CBS_dom"/>
</dbReference>
<dbReference type="SMART" id="SM00924">
    <property type="entry name" value="MgtE_N"/>
    <property type="match status" value="1"/>
</dbReference>
<dbReference type="InterPro" id="IPR038076">
    <property type="entry name" value="MgtE_N_sf"/>
</dbReference>
<dbReference type="PANTHER" id="PTHR41394">
    <property type="entry name" value="MAGNESIUM TRANSPORTER MGTE"/>
    <property type="match status" value="1"/>
</dbReference>
<dbReference type="OrthoDB" id="9790355at2"/>
<dbReference type="PROSITE" id="PS51371">
    <property type="entry name" value="CBS"/>
    <property type="match status" value="2"/>
</dbReference>
<dbReference type="SUPFAM" id="SSF54631">
    <property type="entry name" value="CBS-domain pair"/>
    <property type="match status" value="1"/>
</dbReference>
<dbReference type="SUPFAM" id="SSF158791">
    <property type="entry name" value="MgtE N-terminal domain-like"/>
    <property type="match status" value="1"/>
</dbReference>
<dbReference type="Pfam" id="PF01769">
    <property type="entry name" value="MgtE"/>
    <property type="match status" value="1"/>
</dbReference>
<gene>
    <name evidence="9" type="ORF">BST26_15525</name>
</gene>
<dbReference type="Proteomes" id="UP000192801">
    <property type="component" value="Unassembled WGS sequence"/>
</dbReference>
<dbReference type="InterPro" id="IPR006669">
    <property type="entry name" value="MgtE_transporter"/>
</dbReference>
<dbReference type="GO" id="GO:0005886">
    <property type="term" value="C:plasma membrane"/>
    <property type="evidence" value="ECO:0007669"/>
    <property type="project" value="UniProtKB-SubCell"/>
</dbReference>
<keyword evidence="3 8" id="KW-0813">Transport</keyword>
<evidence type="ECO:0000256" key="5">
    <source>
        <dbReference type="ARBA" id="ARBA00022842"/>
    </source>
</evidence>
<dbReference type="NCBIfam" id="TIGR00400">
    <property type="entry name" value="mgtE"/>
    <property type="match status" value="1"/>
</dbReference>
<keyword evidence="4 8" id="KW-0812">Transmembrane</keyword>